<organism evidence="4">
    <name type="scientific">Mizugakiibacter sediminis</name>
    <dbReference type="NCBI Taxonomy" id="1475481"/>
    <lineage>
        <taxon>Bacteria</taxon>
        <taxon>Pseudomonadati</taxon>
        <taxon>Pseudomonadota</taxon>
        <taxon>Gammaproteobacteria</taxon>
        <taxon>Lysobacterales</taxon>
        <taxon>Rhodanobacteraceae</taxon>
        <taxon>Mizugakiibacter</taxon>
    </lineage>
</organism>
<keyword evidence="2" id="KW-0732">Signal</keyword>
<evidence type="ECO:0000313" key="5">
    <source>
        <dbReference type="Proteomes" id="UP000253740"/>
    </source>
</evidence>
<evidence type="ECO:0000256" key="2">
    <source>
        <dbReference type="SAM" id="SignalP"/>
    </source>
</evidence>
<feature type="signal peptide" evidence="2">
    <location>
        <begin position="1"/>
        <end position="24"/>
    </location>
</feature>
<dbReference type="AlphaFoldDB" id="A0A0K8QN66"/>
<reference evidence="4" key="2">
    <citation type="submission" date="2015-08" db="EMBL/GenBank/DDBJ databases">
        <title>Complete DNA Sequence of Pseudomonas syringae pv. actinidiae, the Causal Agent of Kiwifruit Canker Disease.</title>
        <authorList>
            <person name="Rikkerink E.H.A."/>
            <person name="Fineran P.C."/>
        </authorList>
    </citation>
    <scope>NUCLEOTIDE SEQUENCE</scope>
    <source>
        <strain evidence="4">SkMP5</strain>
    </source>
</reference>
<feature type="chain" id="PRO_5007414737" evidence="2">
    <location>
        <begin position="25"/>
        <end position="165"/>
    </location>
</feature>
<keyword evidence="5" id="KW-1185">Reference proteome</keyword>
<dbReference type="EMBL" id="DF970177">
    <property type="protein sequence ID" value="GAP65877.1"/>
    <property type="molecule type" value="Genomic_DNA"/>
</dbReference>
<dbReference type="STRING" id="1475481.GCA_000953855_01186"/>
<gene>
    <name evidence="3" type="ORF">MBSD_0964</name>
    <name evidence="4" type="ORF">MBSD_n1168</name>
</gene>
<accession>A0A0K8QN66</accession>
<dbReference type="HOGENOM" id="CLU_1608962_0_0_6"/>
<dbReference type="EMBL" id="DF952378">
    <property type="protein sequence ID" value="GAN44429.1"/>
    <property type="molecule type" value="Genomic_DNA"/>
</dbReference>
<protein>
    <submittedName>
        <fullName evidence="4">Uncharacterized protein</fullName>
    </submittedName>
</protein>
<evidence type="ECO:0000313" key="4">
    <source>
        <dbReference type="EMBL" id="GAP65877.1"/>
    </source>
</evidence>
<dbReference type="RefSeq" id="WP_148667820.1">
    <property type="nucleotide sequence ID" value="NZ_DF970177.1"/>
</dbReference>
<dbReference type="Proteomes" id="UP000253740">
    <property type="component" value="Unassembled WGS sequence"/>
</dbReference>
<proteinExistence type="predicted"/>
<sequence>MPGGLVSKLCALIVGFGGTGLALAGSPPDVHAKSIVITHAYVVKGSETFASIVAWMTAPERNADSGRLKEMRIDPSSLGDLHVTYERTVGDRSSVSTLDLPAPPPGSPPVTSGQPGDTYTVSTCNAATSVKDEWVYIWVPDGDGGGHWVLWNFSHQHARSCQAEA</sequence>
<reference evidence="3" key="1">
    <citation type="submission" date="2015-03" db="EMBL/GenBank/DDBJ databases">
        <title>Draft genome sequence of Mizugakiibacter sediminis skMP5.</title>
        <authorList>
            <person name="Watanabe T."/>
            <person name="Kojima H."/>
            <person name="Fukui M."/>
        </authorList>
    </citation>
    <scope>NUCLEOTIDE SEQUENCE</scope>
    <source>
        <strain evidence="3">SkMP5</strain>
    </source>
</reference>
<feature type="region of interest" description="Disordered" evidence="1">
    <location>
        <begin position="92"/>
        <end position="117"/>
    </location>
</feature>
<evidence type="ECO:0000256" key="1">
    <source>
        <dbReference type="SAM" id="MobiDB-lite"/>
    </source>
</evidence>
<name>A0A0K8QN66_9GAMM</name>
<evidence type="ECO:0000313" key="3">
    <source>
        <dbReference type="EMBL" id="GAN44429.1"/>
    </source>
</evidence>